<evidence type="ECO:0000256" key="7">
    <source>
        <dbReference type="ARBA" id="ARBA00023160"/>
    </source>
</evidence>
<dbReference type="InterPro" id="IPR024906">
    <property type="entry name" value="Eno_Rdtase_FAD-bd_dom"/>
</dbReference>
<feature type="binding site" evidence="9">
    <location>
        <begin position="138"/>
        <end position="139"/>
    </location>
    <ligand>
        <name>NAD(+)</name>
        <dbReference type="ChEBI" id="CHEBI:57540"/>
    </ligand>
</feature>
<feature type="binding site" evidence="9">
    <location>
        <begin position="47"/>
        <end position="52"/>
    </location>
    <ligand>
        <name>NAD(+)</name>
        <dbReference type="ChEBI" id="CHEBI:57540"/>
    </ligand>
</feature>
<evidence type="ECO:0000256" key="6">
    <source>
        <dbReference type="ARBA" id="ARBA00023098"/>
    </source>
</evidence>
<keyword evidence="6 9" id="KW-0443">Lipid metabolism</keyword>
<comment type="catalytic activity">
    <reaction evidence="8 9">
        <text>a 2,3-saturated acyl-CoA + NAD(+) = a (2E)-enoyl-CoA + NADH + H(+)</text>
        <dbReference type="Rhea" id="RHEA:18177"/>
        <dbReference type="ChEBI" id="CHEBI:15378"/>
        <dbReference type="ChEBI" id="CHEBI:57540"/>
        <dbReference type="ChEBI" id="CHEBI:57945"/>
        <dbReference type="ChEBI" id="CHEBI:58856"/>
        <dbReference type="ChEBI" id="CHEBI:65111"/>
        <dbReference type="EC" id="1.3.1.44"/>
    </reaction>
</comment>
<feature type="binding site" evidence="9">
    <location>
        <begin position="110"/>
        <end position="111"/>
    </location>
    <ligand>
        <name>NAD(+)</name>
        <dbReference type="ChEBI" id="CHEBI:57540"/>
    </ligand>
</feature>
<evidence type="ECO:0000256" key="5">
    <source>
        <dbReference type="ARBA" id="ARBA00023027"/>
    </source>
</evidence>
<dbReference type="GO" id="GO:0051287">
    <property type="term" value="F:NAD binding"/>
    <property type="evidence" value="ECO:0007669"/>
    <property type="project" value="UniProtKB-UniRule"/>
</dbReference>
<dbReference type="GO" id="GO:0050343">
    <property type="term" value="F:trans-2-enoyl-CoA reductase (NADH) activity"/>
    <property type="evidence" value="ECO:0007669"/>
    <property type="project" value="UniProtKB-UniRule"/>
</dbReference>
<dbReference type="HAMAP" id="MF_01838">
    <property type="entry name" value="FabV_reductase"/>
    <property type="match status" value="1"/>
</dbReference>
<dbReference type="Pfam" id="PF07055">
    <property type="entry name" value="Eno-Rase_FAD_bd"/>
    <property type="match status" value="1"/>
</dbReference>
<dbReference type="EC" id="1.3.1.44" evidence="9"/>
<feature type="domain" description="Trans-2-enoyl-CoA reductase catalytic" evidence="11">
    <location>
        <begin position="82"/>
        <end position="316"/>
    </location>
</feature>
<dbReference type="Gene3D" id="3.40.50.720">
    <property type="entry name" value="NAD(P)-binding Rossmann-like Domain"/>
    <property type="match status" value="1"/>
</dbReference>
<comment type="pathway">
    <text evidence="9">Lipid metabolism; fatty acid biosynthesis.</text>
</comment>
<evidence type="ECO:0000256" key="3">
    <source>
        <dbReference type="ARBA" id="ARBA00022832"/>
    </source>
</evidence>
<sequence>MIIKPKFRGFICTTSHPVGCAHSVQEQINYVKRQKPIQGPKNVLVIGASTGYGLASRIVATFGSGASTLGVFLEKPASNGNTATAGWYNTAAFEAAATEAGYYAKSINGDAFSDQVKEQTIALIKEELGQIDLVVYSIAAPRRTHPVSGETFTSVIKPIGDSFTSKTVDMNSNEIVDVTLEPASEQEIRSTVAVMGGEDWERWIHLLKEADVLAPGATTISYSYIGPKITYPIYKEGTIGRAKDHLYTTSKEINKHIENINGRAFVAVNKALVTQASAAIPVVPLYLMLLARVLGKKGLDENCIEQMYRLLASRLYNTENSPNEDHLIRIDDYEMQNDVQAEVSALWEKVCIGEIDIVQDLEKYRKEFFKLFGFGFDDVHYEEDVKEDVSILSIKS</sequence>
<feature type="binding site" evidence="9">
    <location>
        <begin position="272"/>
        <end position="274"/>
    </location>
    <ligand>
        <name>NAD(+)</name>
        <dbReference type="ChEBI" id="CHEBI:57540"/>
    </ligand>
</feature>
<keyword evidence="3 9" id="KW-0276">Fatty acid metabolism</keyword>
<feature type="domain" description="Enoyl reductase FAD binding" evidence="10">
    <location>
        <begin position="324"/>
        <end position="385"/>
    </location>
</feature>
<evidence type="ECO:0000259" key="12">
    <source>
        <dbReference type="Pfam" id="PF12242"/>
    </source>
</evidence>
<keyword evidence="7 9" id="KW-0275">Fatty acid biosynthesis</keyword>
<accession>A0A1I4PRF3</accession>
<keyword evidence="2 9" id="KW-0444">Lipid biosynthesis</keyword>
<evidence type="ECO:0000256" key="9">
    <source>
        <dbReference type="HAMAP-Rule" id="MF_01838"/>
    </source>
</evidence>
<feature type="active site" description="Proton donor" evidence="9">
    <location>
        <position position="234"/>
    </location>
</feature>
<keyword evidence="4 9" id="KW-0560">Oxidoreductase</keyword>
<comment type="function">
    <text evidence="9">Involved in the fatty acid synthesis (FAS II). Catalyzes the reduction of a carbon-carbon double bond in an enoyl moiety that is covalently linked to a coenzyme A (CoA).</text>
</comment>
<dbReference type="STRING" id="1123291.SAMN04490355_107112"/>
<dbReference type="InterPro" id="IPR050048">
    <property type="entry name" value="FabV-like_NADH_b"/>
</dbReference>
<dbReference type="Pfam" id="PF12241">
    <property type="entry name" value="Enoyl_reductase"/>
    <property type="match status" value="1"/>
</dbReference>
<evidence type="ECO:0000256" key="1">
    <source>
        <dbReference type="ARBA" id="ARBA00011245"/>
    </source>
</evidence>
<name>A0A1I4PRF3_9FIRM</name>
<feature type="site" description="Plays an important role in discriminating NADH against NADPH" evidence="9">
    <location>
        <position position="74"/>
    </location>
</feature>
<dbReference type="GO" id="GO:0006633">
    <property type="term" value="P:fatty acid biosynthetic process"/>
    <property type="evidence" value="ECO:0007669"/>
    <property type="project" value="UniProtKB-UniRule"/>
</dbReference>
<reference evidence="14" key="1">
    <citation type="submission" date="2016-10" db="EMBL/GenBank/DDBJ databases">
        <authorList>
            <person name="Varghese N."/>
            <person name="Submissions S."/>
        </authorList>
    </citation>
    <scope>NUCLEOTIDE SEQUENCE [LARGE SCALE GENOMIC DNA]</scope>
    <source>
        <strain evidence="14">DSM 13327</strain>
    </source>
</reference>
<feature type="binding site" evidence="9">
    <location>
        <position position="243"/>
    </location>
    <ligand>
        <name>NAD(+)</name>
        <dbReference type="ChEBI" id="CHEBI:57540"/>
    </ligand>
</feature>
<evidence type="ECO:0000313" key="13">
    <source>
        <dbReference type="EMBL" id="SFM30471.1"/>
    </source>
</evidence>
<comment type="subunit">
    <text evidence="1 9">Monomer.</text>
</comment>
<dbReference type="PANTHER" id="PTHR37480">
    <property type="entry name" value="ENOYL-[ACYL-CARRIER-PROTEIN] REDUCTASE [NADH]"/>
    <property type="match status" value="1"/>
</dbReference>
<dbReference type="PANTHER" id="PTHR37480:SF1">
    <property type="entry name" value="ENOYL-[ACYL-CARRIER-PROTEIN] REDUCTASE [NADH]"/>
    <property type="match status" value="1"/>
</dbReference>
<dbReference type="EMBL" id="FOTS01000071">
    <property type="protein sequence ID" value="SFM30471.1"/>
    <property type="molecule type" value="Genomic_DNA"/>
</dbReference>
<evidence type="ECO:0000313" key="14">
    <source>
        <dbReference type="Proteomes" id="UP000199520"/>
    </source>
</evidence>
<feature type="binding site" evidence="9">
    <location>
        <position position="224"/>
    </location>
    <ligand>
        <name>substrate</name>
    </ligand>
</feature>
<keyword evidence="5 9" id="KW-0520">NAD</keyword>
<dbReference type="InterPro" id="IPR010758">
    <property type="entry name" value="Trans-2-enoyl-CoA_reductase"/>
</dbReference>
<evidence type="ECO:0000256" key="8">
    <source>
        <dbReference type="ARBA" id="ARBA00048302"/>
    </source>
</evidence>
<dbReference type="NCBIfam" id="NF043048">
    <property type="entry name" value="EnoyACPredFabV"/>
    <property type="match status" value="1"/>
</dbReference>
<dbReference type="InterPro" id="IPR024910">
    <property type="entry name" value="Enoyl-CoA_Rdtase_cat_dom"/>
</dbReference>
<dbReference type="OrthoDB" id="9802260at2"/>
<feature type="domain" description="Trans-2-enoyl-CoA reductase-like NAD(P)H binding" evidence="12">
    <location>
        <begin position="2"/>
        <end position="78"/>
    </location>
</feature>
<dbReference type="RefSeq" id="WP_090943793.1">
    <property type="nucleotide sequence ID" value="NZ_FOTS01000071.1"/>
</dbReference>
<dbReference type="GO" id="GO:0004318">
    <property type="term" value="F:enoyl-[acyl-carrier-protein] reductase (NADH) activity"/>
    <property type="evidence" value="ECO:0007669"/>
    <property type="project" value="TreeGrafter"/>
</dbReference>
<feature type="binding site" evidence="9">
    <location>
        <begin position="73"/>
        <end position="74"/>
    </location>
    <ligand>
        <name>NAD(+)</name>
        <dbReference type="ChEBI" id="CHEBI:57540"/>
    </ligand>
</feature>
<dbReference type="Proteomes" id="UP000199520">
    <property type="component" value="Unassembled WGS sequence"/>
</dbReference>
<dbReference type="AlphaFoldDB" id="A0A1I4PRF3"/>
<evidence type="ECO:0000256" key="4">
    <source>
        <dbReference type="ARBA" id="ARBA00023002"/>
    </source>
</evidence>
<dbReference type="Pfam" id="PF12242">
    <property type="entry name" value="Eno-Rase_NADH_b"/>
    <property type="match status" value="1"/>
</dbReference>
<protein>
    <recommendedName>
        <fullName evidence="9">Trans-2-enoyl-CoA reductase [NADH]</fullName>
        <shortName evidence="9">TER</shortName>
        <ecNumber evidence="9">1.3.1.44</ecNumber>
    </recommendedName>
</protein>
<organism evidence="13 14">
    <name type="scientific">Pelosinus propionicus DSM 13327</name>
    <dbReference type="NCBI Taxonomy" id="1123291"/>
    <lineage>
        <taxon>Bacteria</taxon>
        <taxon>Bacillati</taxon>
        <taxon>Bacillota</taxon>
        <taxon>Negativicutes</taxon>
        <taxon>Selenomonadales</taxon>
        <taxon>Sporomusaceae</taxon>
        <taxon>Pelosinus</taxon>
    </lineage>
</organism>
<evidence type="ECO:0000256" key="2">
    <source>
        <dbReference type="ARBA" id="ARBA00022516"/>
    </source>
</evidence>
<gene>
    <name evidence="9" type="primary">fabV</name>
    <name evidence="13" type="ORF">SAMN04490355_107112</name>
</gene>
<evidence type="ECO:0000259" key="11">
    <source>
        <dbReference type="Pfam" id="PF12241"/>
    </source>
</evidence>
<dbReference type="UniPathway" id="UPA00094"/>
<proteinExistence type="inferred from homology"/>
<comment type="similarity">
    <text evidence="9">Belongs to the TER reductase family.</text>
</comment>
<keyword evidence="14" id="KW-1185">Reference proteome</keyword>
<dbReference type="NCBIfam" id="NF010177">
    <property type="entry name" value="PRK13656.1"/>
    <property type="match status" value="1"/>
</dbReference>
<evidence type="ECO:0000259" key="10">
    <source>
        <dbReference type="Pfam" id="PF07055"/>
    </source>
</evidence>